<accession>A0ABN6Z5Q4</accession>
<dbReference type="PANTHER" id="PTHR40743:SF1">
    <property type="entry name" value="POSSIBLE GLYCOSYLTRANSFERASE"/>
    <property type="match status" value="1"/>
</dbReference>
<protein>
    <recommendedName>
        <fullName evidence="3">Glycosyl transferase</fullName>
    </recommendedName>
</protein>
<sequence>MITLVPVGGLANRMKAIDSAIALARETGTDLRIIWYKDQGLNCRFDELFQQLSVDNNIKLKEASFLDRWIYDRPRKKNFFLPKPFQQLLFNDCIYEADATERMYRGFDFKEWARQKQVYLASCVYFFRSDNKKLFDVFAPIASLQEEINRRSALFNEHTIGIHIRRTDNIASINESPTELFIEEINKEIDRCSDANFYLATDSEEDKKILMTTFGNRIMTSGKPAVRNSVSGMQEALIEMYTLANTTKILGSAKSSYSETAAQLSGIKCVILKR</sequence>
<evidence type="ECO:0000313" key="2">
    <source>
        <dbReference type="Proteomes" id="UP001496674"/>
    </source>
</evidence>
<reference evidence="1 2" key="1">
    <citation type="submission" date="2023-04" db="EMBL/GenBank/DDBJ databases">
        <title>Draft genome sequence of acteroides sedimenti strain YN3PY1.</title>
        <authorList>
            <person name="Yoshida N."/>
        </authorList>
    </citation>
    <scope>NUCLEOTIDE SEQUENCE [LARGE SCALE GENOMIC DNA]</scope>
    <source>
        <strain evidence="1 2">YN3PY1</strain>
    </source>
</reference>
<dbReference type="EMBL" id="AP028055">
    <property type="protein sequence ID" value="BEG99862.1"/>
    <property type="molecule type" value="Genomic_DNA"/>
</dbReference>
<evidence type="ECO:0008006" key="3">
    <source>
        <dbReference type="Google" id="ProtNLM"/>
    </source>
</evidence>
<name>A0ABN6Z5Q4_9BACE</name>
<dbReference type="Proteomes" id="UP001496674">
    <property type="component" value="Chromosome"/>
</dbReference>
<gene>
    <name evidence="1" type="ORF">BSYN_21270</name>
</gene>
<keyword evidence="2" id="KW-1185">Reference proteome</keyword>
<dbReference type="PANTHER" id="PTHR40743">
    <property type="entry name" value="NUCLEOTIDE-DIPHOSPHO-SUGAR TRANSFERASE CONTAINING PROTEIN"/>
    <property type="match status" value="1"/>
</dbReference>
<evidence type="ECO:0000313" key="1">
    <source>
        <dbReference type="EMBL" id="BEG99862.1"/>
    </source>
</evidence>
<proteinExistence type="predicted"/>
<dbReference type="RefSeq" id="WP_353330728.1">
    <property type="nucleotide sequence ID" value="NZ_AP028055.1"/>
</dbReference>
<organism evidence="1 2">
    <name type="scientific">Bacteroides sedimenti</name>
    <dbReference type="NCBI Taxonomy" id="2136147"/>
    <lineage>
        <taxon>Bacteria</taxon>
        <taxon>Pseudomonadati</taxon>
        <taxon>Bacteroidota</taxon>
        <taxon>Bacteroidia</taxon>
        <taxon>Bacteroidales</taxon>
        <taxon>Bacteroidaceae</taxon>
        <taxon>Bacteroides</taxon>
    </lineage>
</organism>
<dbReference type="Gene3D" id="3.40.50.11350">
    <property type="match status" value="1"/>
</dbReference>